<keyword evidence="2" id="KW-1185">Reference proteome</keyword>
<dbReference type="EnsemblPlants" id="AVESA.00010b.r2.4CG1300190.2">
    <property type="protein sequence ID" value="AVESA.00010b.r2.4CG1300190.2.CDS"/>
    <property type="gene ID" value="AVESA.00010b.r2.4CG1300190"/>
</dbReference>
<protein>
    <submittedName>
        <fullName evidence="1">Uncharacterized protein</fullName>
    </submittedName>
</protein>
<reference evidence="1" key="2">
    <citation type="submission" date="2025-09" db="UniProtKB">
        <authorList>
            <consortium name="EnsemblPlants"/>
        </authorList>
    </citation>
    <scope>IDENTIFICATION</scope>
</reference>
<name>A0ACD5WWB0_AVESA</name>
<reference evidence="1" key="1">
    <citation type="submission" date="2021-05" db="EMBL/GenBank/DDBJ databases">
        <authorList>
            <person name="Scholz U."/>
            <person name="Mascher M."/>
            <person name="Fiebig A."/>
        </authorList>
    </citation>
    <scope>NUCLEOTIDE SEQUENCE [LARGE SCALE GENOMIC DNA]</scope>
</reference>
<proteinExistence type="predicted"/>
<evidence type="ECO:0000313" key="2">
    <source>
        <dbReference type="Proteomes" id="UP001732700"/>
    </source>
</evidence>
<dbReference type="Proteomes" id="UP001732700">
    <property type="component" value="Chromosome 4C"/>
</dbReference>
<accession>A0ACD5WWB0</accession>
<sequence>MSLDYICDDDPWDRSLFENMELDEVSVPQDSFDRDLVGEQSQLASAHSVYTRSRATKEIDQSDIQAEEEEKELCEEDIDNFLENENSATEEQNDNTVEDSLKPEIGMQFKTREEAQNFFNMYAFAVGFSVAIVGAYRTTSKKRHNEITRVTVKCNKFGNNTEIEKEQLLAQRQSTVIAKTDCKVEMVISENNGIWKIKNLCLEHNHILDPQSRFFRSHAYMTKEEKSMIRSLKHSNIPTRQIVSVLAHLRGGLRSATVQQEKGEQLWNKHKQRADTQ</sequence>
<organism evidence="1 2">
    <name type="scientific">Avena sativa</name>
    <name type="common">Oat</name>
    <dbReference type="NCBI Taxonomy" id="4498"/>
    <lineage>
        <taxon>Eukaryota</taxon>
        <taxon>Viridiplantae</taxon>
        <taxon>Streptophyta</taxon>
        <taxon>Embryophyta</taxon>
        <taxon>Tracheophyta</taxon>
        <taxon>Spermatophyta</taxon>
        <taxon>Magnoliopsida</taxon>
        <taxon>Liliopsida</taxon>
        <taxon>Poales</taxon>
        <taxon>Poaceae</taxon>
        <taxon>BOP clade</taxon>
        <taxon>Pooideae</taxon>
        <taxon>Poodae</taxon>
        <taxon>Poeae</taxon>
        <taxon>Poeae Chloroplast Group 1 (Aveneae type)</taxon>
        <taxon>Aveninae</taxon>
        <taxon>Avena</taxon>
    </lineage>
</organism>
<evidence type="ECO:0000313" key="1">
    <source>
        <dbReference type="EnsemblPlants" id="AVESA.00010b.r2.4CG1300190.2.CDS"/>
    </source>
</evidence>